<reference evidence="6 7" key="1">
    <citation type="submission" date="2018-06" db="EMBL/GenBank/DDBJ databases">
        <authorList>
            <consortium name="Pathogen Informatics"/>
            <person name="Doyle S."/>
        </authorList>
    </citation>
    <scope>NUCLEOTIDE SEQUENCE [LARGE SCALE GENOMIC DNA]</scope>
    <source>
        <strain evidence="6 7">NCTC10698</strain>
    </source>
</reference>
<evidence type="ECO:0000313" key="6">
    <source>
        <dbReference type="EMBL" id="SUY76807.1"/>
    </source>
</evidence>
<protein>
    <submittedName>
        <fullName evidence="6">Putative ATP-dependent helicase Lhr</fullName>
    </submittedName>
</protein>
<evidence type="ECO:0000256" key="3">
    <source>
        <dbReference type="SAM" id="MobiDB-lite"/>
    </source>
</evidence>
<dbReference type="PANTHER" id="PTHR47962">
    <property type="entry name" value="ATP-DEPENDENT HELICASE LHR-RELATED-RELATED"/>
    <property type="match status" value="1"/>
</dbReference>
<dbReference type="GO" id="GO:0016887">
    <property type="term" value="F:ATP hydrolysis activity"/>
    <property type="evidence" value="ECO:0007669"/>
    <property type="project" value="TreeGrafter"/>
</dbReference>
<accession>A0A8B4S3Q8</accession>
<dbReference type="GO" id="GO:0005524">
    <property type="term" value="F:ATP binding"/>
    <property type="evidence" value="ECO:0007669"/>
    <property type="project" value="UniProtKB-KW"/>
</dbReference>
<dbReference type="Pfam" id="PF00271">
    <property type="entry name" value="Helicase_C"/>
    <property type="match status" value="1"/>
</dbReference>
<dbReference type="InterPro" id="IPR011545">
    <property type="entry name" value="DEAD/DEAH_box_helicase_dom"/>
</dbReference>
<dbReference type="InterPro" id="IPR001650">
    <property type="entry name" value="Helicase_C-like"/>
</dbReference>
<gene>
    <name evidence="6" type="ORF">NCTC10698_01824</name>
</gene>
<dbReference type="EMBL" id="UFXL01000001">
    <property type="protein sequence ID" value="SUY76807.1"/>
    <property type="molecule type" value="Genomic_DNA"/>
</dbReference>
<dbReference type="GO" id="GO:0004386">
    <property type="term" value="F:helicase activity"/>
    <property type="evidence" value="ECO:0007669"/>
    <property type="project" value="UniProtKB-KW"/>
</dbReference>
<dbReference type="Gene3D" id="3.40.50.300">
    <property type="entry name" value="P-loop containing nucleotide triphosphate hydrolases"/>
    <property type="match status" value="3"/>
</dbReference>
<dbReference type="PROSITE" id="PS51192">
    <property type="entry name" value="HELICASE_ATP_BIND_1"/>
    <property type="match status" value="1"/>
</dbReference>
<dbReference type="GO" id="GO:0003677">
    <property type="term" value="F:DNA binding"/>
    <property type="evidence" value="ECO:0007669"/>
    <property type="project" value="TreeGrafter"/>
</dbReference>
<evidence type="ECO:0000259" key="4">
    <source>
        <dbReference type="PROSITE" id="PS51192"/>
    </source>
</evidence>
<dbReference type="InterPro" id="IPR052511">
    <property type="entry name" value="ATP-dep_Helicase"/>
</dbReference>
<dbReference type="GeneID" id="64000052"/>
<keyword evidence="6" id="KW-0378">Hydrolase</keyword>
<evidence type="ECO:0000259" key="5">
    <source>
        <dbReference type="PROSITE" id="PS51194"/>
    </source>
</evidence>
<dbReference type="PROSITE" id="PS51194">
    <property type="entry name" value="HELICASE_CTER"/>
    <property type="match status" value="1"/>
</dbReference>
<dbReference type="NCBIfam" id="NF041067">
    <property type="entry name" value="DpdJ"/>
    <property type="match status" value="1"/>
</dbReference>
<dbReference type="InterPro" id="IPR027417">
    <property type="entry name" value="P-loop_NTPase"/>
</dbReference>
<evidence type="ECO:0000256" key="2">
    <source>
        <dbReference type="ARBA" id="ARBA00022840"/>
    </source>
</evidence>
<dbReference type="RefSeq" id="WP_003077061.1">
    <property type="nucleotide sequence ID" value="NZ_BBJZ01000026.1"/>
</dbReference>
<dbReference type="PANTHER" id="PTHR47962:SF5">
    <property type="entry name" value="ATP-DEPENDENT HELICASE LHR-RELATED"/>
    <property type="match status" value="1"/>
</dbReference>
<dbReference type="Pfam" id="PF00270">
    <property type="entry name" value="DEAD"/>
    <property type="match status" value="1"/>
</dbReference>
<dbReference type="SMART" id="SM00490">
    <property type="entry name" value="HELICc"/>
    <property type="match status" value="1"/>
</dbReference>
<dbReference type="Proteomes" id="UP000255070">
    <property type="component" value="Unassembled WGS sequence"/>
</dbReference>
<keyword evidence="6" id="KW-0347">Helicase</keyword>
<evidence type="ECO:0000256" key="1">
    <source>
        <dbReference type="ARBA" id="ARBA00022741"/>
    </source>
</evidence>
<keyword evidence="2" id="KW-0067">ATP-binding</keyword>
<comment type="caution">
    <text evidence="6">The sequence shown here is derived from an EMBL/GenBank/DDBJ whole genome shotgun (WGS) entry which is preliminary data.</text>
</comment>
<keyword evidence="7" id="KW-1185">Reference proteome</keyword>
<sequence>MALAPDLQLAEFALDELEALEARCLVWGLVDNALSRDEVMAALKRVLDAPKAQPVKDDPNCSIQTARDLRDFLVTHKMLFEVPFVADEEPRWRTRMAEGVRLVAQLRQLFPKHETHKWAEAATLVADYRFLRRPRRYPRRDLGGSQVFATLSESVRSPLLLEAIKTWLDHLDKGGGLARFQVKSAERILAGLEARSCTGTLVSAGTGSGKTLAFYLPALSWLAAQRVQAPGTRGVRVLALYPRNELLKDQLAEVYGQCRKFDSWITRQGGRPLRVGVLYGDTPTKAAKALDKRSWPYHPQGKRVPFFNCPDDSQHGEMVLRRDDVTQDRERLVCPHCSAVVDVHTLAFTRDAIKADPPDILFTSVEMLNRHLPSSDLRHVFGVGPMADRAPDLILLDEVHLYAGSYGAQVAYLLRRWWAASGRRSSFVGLSATIADGQSFFSHLTGLSEGVVEEIKPLEDEIVEEGAEYMLALRGDPVSQTALLSTTIQTLMLSARLLDPPGTFDRKTMPFFGWRAFAFTDQLDATNRLFKDLLDAEGRYPNGGAPNLNKHPDGGLARLRQGTSPISGSARYYAGQDWSVPEAIGHDLTYRLGVGRTTALDSGVSGSTEVVVATSALEVGFDDPAVGVVVQHKAPRDIASFLQRKGRAGRTRHMRPWTLVILTDYGRDRLAYQAYDQLFDPDLPARQLPMANRYVQRMQAVYALLDVLGDWTCRDHPPLSVWRDLSHPNNEALPPGWNPAAFAAVKRLAEHVQFPLTAPGWQALRVQARDLGPNGHSTAIKFAGVNWLNKRLQHQRVVKLLIEVLENPARAERLARDLADRLALGSDDLNILMWSQPRPLMLGAIPTAVRRLASGWRARGRPGEDHQAGHPLPDYIPASLFDDLSLPEMRIDLVAQQGELEDQYMPVQQGLGEFAPGKVSRRYDDALWLGVDGDTLARFFACGTTDLSEDADLLPWFTLDAKRDFIAPHGTALTTFKAFRPQAAHLQRVPRAGNGVPELSDTSNAQLAWRSFHLAPHQGLTLVTPAHIGISRLIKQVVLYTHAEQAHAEVRRYAVGSRAELRLRSGSKTERVTVDWQFRHEGHPSGVGFDIDVDALALVLDLPLDLSQVIDWTDPQRQRAARASRYNWEARENAAFCAAVPNPFLRGWIAQIFQIAALQVSVAQVIDLQQALDRVADGTQMDVLLAVLQTVFQVPDLDNGDEGSDKLRQKLNEALKSDAVRQAARVAARVLVEPIDTEWNEWLSLSIRATLGAACLDAIQQACPQIDPDGLVVDIVVRRDDGTEPTQPEIWISEVNPGGNGLIESVAELLTSRPDSLYRHIEAALGPRDFEWTNAQLRQVVQWLGGGQPDADVTQAVGMVRQAMNSADASQHFAALRTMLVTRGQSIFHGYSVALSMRLLRPDSPSELDRLLALIHERWDELEALHGVEVDVRVLCALFSVDDRLDQAFENAGQLLPADNRRAWRFGVLMGLLWPQGHALRAVAMPWSNRFSPFSIDTERLLLAQWLTPRPDPIDPAHPDWEEQVRERLLTASRAVVSVPASHAGQLLPKVVAALVTEPVQFEYLNVFAQLIEVRRLGDRIEWTFSIPDTL</sequence>
<keyword evidence="1" id="KW-0547">Nucleotide-binding</keyword>
<feature type="region of interest" description="Disordered" evidence="3">
    <location>
        <begin position="541"/>
        <end position="561"/>
    </location>
</feature>
<dbReference type="SUPFAM" id="SSF52540">
    <property type="entry name" value="P-loop containing nucleoside triphosphate hydrolases"/>
    <property type="match status" value="1"/>
</dbReference>
<feature type="domain" description="Helicase ATP-binding" evidence="4">
    <location>
        <begin position="191"/>
        <end position="436"/>
    </location>
</feature>
<proteinExistence type="predicted"/>
<dbReference type="InterPro" id="IPR014001">
    <property type="entry name" value="Helicase_ATP-bd"/>
</dbReference>
<feature type="domain" description="Helicase C-terminal" evidence="5">
    <location>
        <begin position="522"/>
        <end position="696"/>
    </location>
</feature>
<organism evidence="6 7">
    <name type="scientific">Comamonas testosteroni</name>
    <name type="common">Pseudomonas testosteroni</name>
    <dbReference type="NCBI Taxonomy" id="285"/>
    <lineage>
        <taxon>Bacteria</taxon>
        <taxon>Pseudomonadati</taxon>
        <taxon>Pseudomonadota</taxon>
        <taxon>Betaproteobacteria</taxon>
        <taxon>Burkholderiales</taxon>
        <taxon>Comamonadaceae</taxon>
        <taxon>Comamonas</taxon>
    </lineage>
</organism>
<name>A0A8B4S3Q8_COMTE</name>
<dbReference type="SMART" id="SM00487">
    <property type="entry name" value="DEXDc"/>
    <property type="match status" value="1"/>
</dbReference>
<evidence type="ECO:0000313" key="7">
    <source>
        <dbReference type="Proteomes" id="UP000255070"/>
    </source>
</evidence>